<comment type="caution">
    <text evidence="2">The sequence shown here is derived from an EMBL/GenBank/DDBJ whole genome shotgun (WGS) entry which is preliminary data.</text>
</comment>
<dbReference type="AlphaFoldDB" id="A0A6B1DQL1"/>
<organism evidence="2">
    <name type="scientific">Caldilineaceae bacterium SB0662_bin_9</name>
    <dbReference type="NCBI Taxonomy" id="2605258"/>
    <lineage>
        <taxon>Bacteria</taxon>
        <taxon>Bacillati</taxon>
        <taxon>Chloroflexota</taxon>
        <taxon>Caldilineae</taxon>
        <taxon>Caldilineales</taxon>
        <taxon>Caldilineaceae</taxon>
    </lineage>
</organism>
<name>A0A6B1DQL1_9CHLR</name>
<accession>A0A6B1DQL1</accession>
<evidence type="ECO:0000313" key="2">
    <source>
        <dbReference type="EMBL" id="MYD89106.1"/>
    </source>
</evidence>
<protein>
    <submittedName>
        <fullName evidence="2">Nucleotidyl transferase AbiEii/AbiGii toxin family protein</fullName>
    </submittedName>
</protein>
<dbReference type="Gene3D" id="3.10.450.620">
    <property type="entry name" value="JHP933, nucleotidyltransferase-like core domain"/>
    <property type="match status" value="1"/>
</dbReference>
<dbReference type="InterPro" id="IPR014942">
    <property type="entry name" value="AbiEii"/>
</dbReference>
<proteinExistence type="predicted"/>
<dbReference type="EMBL" id="VXPY01000013">
    <property type="protein sequence ID" value="MYD89106.1"/>
    <property type="molecule type" value="Genomic_DNA"/>
</dbReference>
<evidence type="ECO:0000256" key="1">
    <source>
        <dbReference type="SAM" id="MobiDB-lite"/>
    </source>
</evidence>
<reference evidence="2" key="1">
    <citation type="submission" date="2019-09" db="EMBL/GenBank/DDBJ databases">
        <title>Characterisation of the sponge microbiome using genome-centric metagenomics.</title>
        <authorList>
            <person name="Engelberts J.P."/>
            <person name="Robbins S.J."/>
            <person name="De Goeij J.M."/>
            <person name="Aranda M."/>
            <person name="Bell S.C."/>
            <person name="Webster N.S."/>
        </authorList>
    </citation>
    <scope>NUCLEOTIDE SEQUENCE</scope>
    <source>
        <strain evidence="2">SB0662_bin_9</strain>
    </source>
</reference>
<gene>
    <name evidence="2" type="ORF">F4Y08_02035</name>
</gene>
<sequence length="345" mass="39304">MGAGISGRSQVRTCGVVGAARQRLLQTRSHRTSEGIVQQPLDGPGEPTGDGRSVRPLRTRLQEARRRLGLPWEALERDYLQSWVLIGITQVPALHDTLVFKGGTALRKCYFGDYRFSEDLDFSALEEVPTGDEMEKLIGESCATAVRLLDEYAPVEIICERYTEREPHPGGQEAFTVRARFPWHSRTQTRVMIEVTVDESILRPPEKRQVIHEYGEPLNIKVPVYSLEEIVAEKLRALLQQAALFKARGWSRSRARDYYDLWRMFSSYGDRMELADFDMLLREKCAVRDVSFTGPNDFFDERMLVNVEETWEQWLGPLVSDLPAFETVVGALRPRVAKLVPADST</sequence>
<dbReference type="GO" id="GO:0016740">
    <property type="term" value="F:transferase activity"/>
    <property type="evidence" value="ECO:0007669"/>
    <property type="project" value="UniProtKB-KW"/>
</dbReference>
<feature type="region of interest" description="Disordered" evidence="1">
    <location>
        <begin position="28"/>
        <end position="54"/>
    </location>
</feature>
<dbReference type="Pfam" id="PF08843">
    <property type="entry name" value="AbiEii"/>
    <property type="match status" value="1"/>
</dbReference>
<keyword evidence="2" id="KW-0808">Transferase</keyword>